<evidence type="ECO:0000313" key="1">
    <source>
        <dbReference type="EMBL" id="PSV01115.1"/>
    </source>
</evidence>
<reference evidence="1 2" key="1">
    <citation type="submission" date="2018-01" db="EMBL/GenBank/DDBJ databases">
        <title>Whole genome sequencing of Histamine producing bacteria.</title>
        <authorList>
            <person name="Butler K."/>
        </authorList>
    </citation>
    <scope>NUCLEOTIDE SEQUENCE [LARGE SCALE GENOMIC DNA]</scope>
    <source>
        <strain evidence="1 2">FS-7.2</strain>
    </source>
</reference>
<organism evidence="1 2">
    <name type="scientific">Photobacterium kishitanii</name>
    <dbReference type="NCBI Taxonomy" id="318456"/>
    <lineage>
        <taxon>Bacteria</taxon>
        <taxon>Pseudomonadati</taxon>
        <taxon>Pseudomonadota</taxon>
        <taxon>Gammaproteobacteria</taxon>
        <taxon>Vibrionales</taxon>
        <taxon>Vibrionaceae</taxon>
        <taxon>Photobacterium</taxon>
    </lineage>
</organism>
<protein>
    <submittedName>
        <fullName evidence="1">Uncharacterized protein</fullName>
    </submittedName>
</protein>
<name>A0A2T3KMZ5_9GAMM</name>
<accession>A0A2T3KMZ5</accession>
<proteinExistence type="predicted"/>
<dbReference type="RefSeq" id="WP_107288842.1">
    <property type="nucleotide sequence ID" value="NZ_PYNF01000002.1"/>
</dbReference>
<dbReference type="AlphaFoldDB" id="A0A2T3KMZ5"/>
<dbReference type="EMBL" id="PYNF01000002">
    <property type="protein sequence ID" value="PSV01115.1"/>
    <property type="molecule type" value="Genomic_DNA"/>
</dbReference>
<sequence length="94" mass="10346">MNLNSINNTNAHLSIGGFQHEKKQAVVNPAAKAFTSYMIEKTLNCTISENALNIDGSHKSRGEVLAQQMMNRKLADIIANESSIAMEISKELKK</sequence>
<comment type="caution">
    <text evidence="1">The sequence shown here is derived from an EMBL/GenBank/DDBJ whole genome shotgun (WGS) entry which is preliminary data.</text>
</comment>
<evidence type="ECO:0000313" key="2">
    <source>
        <dbReference type="Proteomes" id="UP000241426"/>
    </source>
</evidence>
<gene>
    <name evidence="1" type="ORF">C9J27_03590</name>
</gene>
<dbReference type="Proteomes" id="UP000241426">
    <property type="component" value="Unassembled WGS sequence"/>
</dbReference>